<keyword evidence="6" id="KW-0966">Cell projection</keyword>
<organism evidence="6 7">
    <name type="scientific">Enterococcus alcedinis</name>
    <dbReference type="NCBI Taxonomy" id="1274384"/>
    <lineage>
        <taxon>Bacteria</taxon>
        <taxon>Bacillati</taxon>
        <taxon>Bacillota</taxon>
        <taxon>Bacilli</taxon>
        <taxon>Lactobacillales</taxon>
        <taxon>Enterococcaceae</taxon>
        <taxon>Enterococcus</taxon>
    </lineage>
</organism>
<comment type="subcellular location">
    <subcellularLocation>
        <location evidence="2">Bacterial flagellum basal body</location>
    </subcellularLocation>
</comment>
<dbReference type="InterPro" id="IPR020013">
    <property type="entry name" value="Flagellar_FlgE/F/G"/>
</dbReference>
<evidence type="ECO:0000259" key="5">
    <source>
        <dbReference type="Pfam" id="PF22692"/>
    </source>
</evidence>
<keyword evidence="6" id="KW-0282">Flagellum</keyword>
<keyword evidence="2" id="KW-0975">Bacterial flagellum</keyword>
<evidence type="ECO:0000259" key="4">
    <source>
        <dbReference type="Pfam" id="PF06429"/>
    </source>
</evidence>
<protein>
    <submittedName>
        <fullName evidence="6">Flagellar basal body protein</fullName>
    </submittedName>
</protein>
<dbReference type="Pfam" id="PF22692">
    <property type="entry name" value="LlgE_F_G_D1"/>
    <property type="match status" value="1"/>
</dbReference>
<reference evidence="6" key="2">
    <citation type="submission" date="2020-09" db="EMBL/GenBank/DDBJ databases">
        <authorList>
            <person name="Sun Q."/>
            <person name="Sedlacek I."/>
        </authorList>
    </citation>
    <scope>NUCLEOTIDE SEQUENCE</scope>
    <source>
        <strain evidence="6">CCM 8433</strain>
    </source>
</reference>
<name>A0A917JHH7_9ENTE</name>
<sequence>MNHLLNISRSGINGLQKKLNATSHNIANVNTVGYKEQTMQFKELLHNPILNSQAPIDAAAQSSIYRGVEAELEQIHFEQGAFVSTGNEWDVALAGQGFFGLRDENNQLTLTRNGNFGLDETGRVVNSQGQAVDMARYLPENAWPKGTVGIDQLGNVSITTADRRQTLVGKINVYQPENLNQLEASGNGQFQLIEGGQAQLVNEGFTVRQGSLEQSNVNIAQSMTDLMVTQRAYSLNTRVLQSTDELLSITNRMTD</sequence>
<reference evidence="6" key="1">
    <citation type="journal article" date="2014" name="Int. J. Syst. Evol. Microbiol.">
        <title>Complete genome sequence of Corynebacterium casei LMG S-19264T (=DSM 44701T), isolated from a smear-ripened cheese.</title>
        <authorList>
            <consortium name="US DOE Joint Genome Institute (JGI-PGF)"/>
            <person name="Walter F."/>
            <person name="Albersmeier A."/>
            <person name="Kalinowski J."/>
            <person name="Ruckert C."/>
        </authorList>
    </citation>
    <scope>NUCLEOTIDE SEQUENCE</scope>
    <source>
        <strain evidence="6">CCM 8433</strain>
    </source>
</reference>
<dbReference type="InterPro" id="IPR001444">
    <property type="entry name" value="Flag_bb_rod_N"/>
</dbReference>
<dbReference type="InterPro" id="IPR010930">
    <property type="entry name" value="Flg_bb/hook_C_dom"/>
</dbReference>
<evidence type="ECO:0000256" key="2">
    <source>
        <dbReference type="RuleBase" id="RU362116"/>
    </source>
</evidence>
<dbReference type="EMBL" id="BMDT01000008">
    <property type="protein sequence ID" value="GGI66167.1"/>
    <property type="molecule type" value="Genomic_DNA"/>
</dbReference>
<comment type="similarity">
    <text evidence="1 2">Belongs to the flagella basal body rod proteins family.</text>
</comment>
<evidence type="ECO:0000313" key="6">
    <source>
        <dbReference type="EMBL" id="GGI66167.1"/>
    </source>
</evidence>
<dbReference type="GO" id="GO:0071978">
    <property type="term" value="P:bacterial-type flagellum-dependent swarming motility"/>
    <property type="evidence" value="ECO:0007669"/>
    <property type="project" value="TreeGrafter"/>
</dbReference>
<evidence type="ECO:0000259" key="3">
    <source>
        <dbReference type="Pfam" id="PF00460"/>
    </source>
</evidence>
<dbReference type="AlphaFoldDB" id="A0A917JHH7"/>
<dbReference type="Pfam" id="PF06429">
    <property type="entry name" value="Flg_bbr_C"/>
    <property type="match status" value="1"/>
</dbReference>
<dbReference type="InterPro" id="IPR053967">
    <property type="entry name" value="LlgE_F_G-like_D1"/>
</dbReference>
<dbReference type="PANTHER" id="PTHR30435">
    <property type="entry name" value="FLAGELLAR PROTEIN"/>
    <property type="match status" value="1"/>
</dbReference>
<dbReference type="Pfam" id="PF00460">
    <property type="entry name" value="Flg_bb_rod"/>
    <property type="match status" value="1"/>
</dbReference>
<dbReference type="NCBIfam" id="TIGR03506">
    <property type="entry name" value="FlgEFG_subfam"/>
    <property type="match status" value="1"/>
</dbReference>
<dbReference type="PANTHER" id="PTHR30435:SF19">
    <property type="entry name" value="FLAGELLAR BASAL-BODY ROD PROTEIN FLGG"/>
    <property type="match status" value="1"/>
</dbReference>
<keyword evidence="7" id="KW-1185">Reference proteome</keyword>
<gene>
    <name evidence="6" type="ORF">GCM10011482_18210</name>
</gene>
<evidence type="ECO:0000313" key="7">
    <source>
        <dbReference type="Proteomes" id="UP000622610"/>
    </source>
</evidence>
<proteinExistence type="inferred from homology"/>
<evidence type="ECO:0000256" key="1">
    <source>
        <dbReference type="ARBA" id="ARBA00009677"/>
    </source>
</evidence>
<dbReference type="SUPFAM" id="SSF117143">
    <property type="entry name" value="Flagellar hook protein flgE"/>
    <property type="match status" value="1"/>
</dbReference>
<feature type="domain" description="Flagellar basal body rod protein N-terminal" evidence="3">
    <location>
        <begin position="5"/>
        <end position="35"/>
    </location>
</feature>
<feature type="domain" description="Flagellar basal-body/hook protein C-terminal" evidence="4">
    <location>
        <begin position="208"/>
        <end position="253"/>
    </location>
</feature>
<dbReference type="RefSeq" id="WP_188367999.1">
    <property type="nucleotide sequence ID" value="NZ_BMDT01000008.1"/>
</dbReference>
<dbReference type="Proteomes" id="UP000622610">
    <property type="component" value="Unassembled WGS sequence"/>
</dbReference>
<comment type="caution">
    <text evidence="6">The sequence shown here is derived from an EMBL/GenBank/DDBJ whole genome shotgun (WGS) entry which is preliminary data.</text>
</comment>
<keyword evidence="6" id="KW-0969">Cilium</keyword>
<dbReference type="InterPro" id="IPR037925">
    <property type="entry name" value="FlgE/F/G-like"/>
</dbReference>
<accession>A0A917JHH7</accession>
<feature type="domain" description="Flagellar hook protein FlgE/F/G-like D1" evidence="5">
    <location>
        <begin position="92"/>
        <end position="157"/>
    </location>
</feature>
<dbReference type="GO" id="GO:0009425">
    <property type="term" value="C:bacterial-type flagellum basal body"/>
    <property type="evidence" value="ECO:0007669"/>
    <property type="project" value="UniProtKB-SubCell"/>
</dbReference>